<dbReference type="Pfam" id="PF00078">
    <property type="entry name" value="RVT_1"/>
    <property type="match status" value="1"/>
</dbReference>
<dbReference type="Pfam" id="PF18701">
    <property type="entry name" value="DUF5641"/>
    <property type="match status" value="1"/>
</dbReference>
<reference evidence="3" key="1">
    <citation type="submission" date="2021-05" db="EMBL/GenBank/DDBJ databases">
        <authorList>
            <person name="Alioto T."/>
            <person name="Alioto T."/>
            <person name="Gomez Garrido J."/>
        </authorList>
    </citation>
    <scope>NUCLEOTIDE SEQUENCE</scope>
</reference>
<dbReference type="GO" id="GO:0003676">
    <property type="term" value="F:nucleic acid binding"/>
    <property type="evidence" value="ECO:0007669"/>
    <property type="project" value="InterPro"/>
</dbReference>
<dbReference type="InterPro" id="IPR036397">
    <property type="entry name" value="RNaseH_sf"/>
</dbReference>
<dbReference type="InterPro" id="IPR040676">
    <property type="entry name" value="DUF5641"/>
</dbReference>
<dbReference type="InterPro" id="IPR041588">
    <property type="entry name" value="Integrase_H2C2"/>
</dbReference>
<dbReference type="Gene3D" id="3.30.420.10">
    <property type="entry name" value="Ribonuclease H-like superfamily/Ribonuclease H"/>
    <property type="match status" value="1"/>
</dbReference>
<dbReference type="InterPro" id="IPR001584">
    <property type="entry name" value="Integrase_cat-core"/>
</dbReference>
<dbReference type="Pfam" id="PF05380">
    <property type="entry name" value="Peptidase_A17"/>
    <property type="match status" value="1"/>
</dbReference>
<name>A0A8D8VK73_9HEMI</name>
<dbReference type="EMBL" id="HBUF01367329">
    <property type="protein sequence ID" value="CAG6724270.1"/>
    <property type="molecule type" value="Transcribed_RNA"/>
</dbReference>
<dbReference type="GO" id="GO:0071897">
    <property type="term" value="P:DNA biosynthetic process"/>
    <property type="evidence" value="ECO:0007669"/>
    <property type="project" value="UniProtKB-ARBA"/>
</dbReference>
<feature type="compositionally biased region" description="Polar residues" evidence="1">
    <location>
        <begin position="429"/>
        <end position="443"/>
    </location>
</feature>
<dbReference type="EMBL" id="HBUF01367328">
    <property type="protein sequence ID" value="CAG6724267.1"/>
    <property type="molecule type" value="Transcribed_RNA"/>
</dbReference>
<dbReference type="EMBL" id="HBUF01367332">
    <property type="protein sequence ID" value="CAG6724279.1"/>
    <property type="molecule type" value="Transcribed_RNA"/>
</dbReference>
<evidence type="ECO:0000259" key="2">
    <source>
        <dbReference type="PROSITE" id="PS50994"/>
    </source>
</evidence>
<proteinExistence type="predicted"/>
<organism evidence="3">
    <name type="scientific">Cacopsylla melanoneura</name>
    <dbReference type="NCBI Taxonomy" id="428564"/>
    <lineage>
        <taxon>Eukaryota</taxon>
        <taxon>Metazoa</taxon>
        <taxon>Ecdysozoa</taxon>
        <taxon>Arthropoda</taxon>
        <taxon>Hexapoda</taxon>
        <taxon>Insecta</taxon>
        <taxon>Pterygota</taxon>
        <taxon>Neoptera</taxon>
        <taxon>Paraneoptera</taxon>
        <taxon>Hemiptera</taxon>
        <taxon>Sternorrhyncha</taxon>
        <taxon>Psylloidea</taxon>
        <taxon>Psyllidae</taxon>
        <taxon>Psyllinae</taxon>
        <taxon>Cacopsylla</taxon>
    </lineage>
</organism>
<dbReference type="GO" id="GO:0015074">
    <property type="term" value="P:DNA integration"/>
    <property type="evidence" value="ECO:0007669"/>
    <property type="project" value="InterPro"/>
</dbReference>
<dbReference type="Pfam" id="PF03564">
    <property type="entry name" value="DUF1759"/>
    <property type="match status" value="1"/>
</dbReference>
<dbReference type="Pfam" id="PF17921">
    <property type="entry name" value="Integrase_H2C2"/>
    <property type="match status" value="1"/>
</dbReference>
<dbReference type="SUPFAM" id="SSF53098">
    <property type="entry name" value="Ribonuclease H-like"/>
    <property type="match status" value="1"/>
</dbReference>
<dbReference type="EMBL" id="HBUF01367331">
    <property type="protein sequence ID" value="CAG6724276.1"/>
    <property type="molecule type" value="Transcribed_RNA"/>
</dbReference>
<dbReference type="PROSITE" id="PS50994">
    <property type="entry name" value="INTEGRASE"/>
    <property type="match status" value="1"/>
</dbReference>
<feature type="region of interest" description="Disordered" evidence="1">
    <location>
        <begin position="407"/>
        <end position="463"/>
    </location>
</feature>
<dbReference type="PANTHER" id="PTHR47331:SF1">
    <property type="entry name" value="GAG-LIKE PROTEIN"/>
    <property type="match status" value="1"/>
</dbReference>
<dbReference type="PANTHER" id="PTHR47331">
    <property type="entry name" value="PHD-TYPE DOMAIN-CONTAINING PROTEIN"/>
    <property type="match status" value="1"/>
</dbReference>
<protein>
    <recommendedName>
        <fullName evidence="2">Integrase catalytic domain-containing protein</fullName>
    </recommendedName>
</protein>
<dbReference type="SUPFAM" id="SSF56672">
    <property type="entry name" value="DNA/RNA polymerases"/>
    <property type="match status" value="1"/>
</dbReference>
<dbReference type="InterPro" id="IPR005312">
    <property type="entry name" value="DUF1759"/>
</dbReference>
<dbReference type="InterPro" id="IPR008042">
    <property type="entry name" value="Retrotrans_Pao"/>
</dbReference>
<dbReference type="GO" id="GO:0042575">
    <property type="term" value="C:DNA polymerase complex"/>
    <property type="evidence" value="ECO:0007669"/>
    <property type="project" value="UniProtKB-ARBA"/>
</dbReference>
<dbReference type="InterPro" id="IPR043502">
    <property type="entry name" value="DNA/RNA_pol_sf"/>
</dbReference>
<sequence length="1762" mass="197220">MVLPIADQLVVAVANRDKLFRRIQDAYDIIKDPAKVAEFKIRVKRADETLAEFEKVIDLIVTLNTQAEAKADRVDCKNSMTNFEDLYYKVKAYESLLNAQDPPPTVQVLPQEAAARAPQIRLPTINVPIFTGDISAFPAFKSLYNQLIHSNTDLSDIQKFSYLKAYVSGSAASCIDHIAFQAQNYPLAYQAVVKRFGKKRVLANAYLSKILKFTPLQNDHVKGLRNFLDVFHINVESLKGLNIADLGEYILLQLGLKSLDDQTRLDFESKQAENSFPEFEDLVKFVRQKCAILDLTNDNSTNRNKVLQPPSHRTLVTTNHTEKAHPSSDFKVPKRFNKSFSCSVCNSGDHRIASCPKFLKMDVSKRYTQVKELKLCFACLSSTHSRPDCQSVYQCKFCRSTHHHSLLHSDSSGGQHQRSHGNPGRVYHNDQQPHSSSSGQSRDNPLATALPASQTSHCGNHLAQPSSVSRSVVLLGTAVIQVQDSYGVWHPIRCILDNGSQISIISQRLAQQLKLPRRSSNIQISGIDSDHPVRAKGELMFQLLPHPGMVKPETKPISIQAAILPKIASNLATEVSTTIINKFRHLPLADLTYVNPNLASNIDLLIGAEYYCQLIDNSSQIILGNPSAVPSMLGWLLIGKCQAASNQNESYRSFFVTEDPISTQLQKFWELEELPYYQPQDPEAVSCEQHFVATHQRDQKGKYVLRLPFKDCTPPDLGSNVQLARKRLQSLDNKLSKDPEQKKLYHDNLMSYIEPGHMRVAPESSNYLLIHFGIYKPSSSSTPLRVVFDPNTTSYPHGKNLASSLLVGPKLQKDISDLLIQWRLHTVVLLCDIQAMYRNIWIHPEDRKYQHIFWHENDSMVVTEFELTTCTFGLPSSPYQAQRVLKQLALDEGTQFPNAANVLRNEVYVDDLVTGASTVSEAIDLRDEIISLLSKGGFSVRKWASSNPAVLEGMTEDLCEKPRSFSEGGEESIKVLGMQWCPKTDSFFYVVSENSTLSDLTKRQVLAFVAKIYDCNGLLGPVTIWMKIFLQKLWLDSSLSWDTPLSTDLREKWETFISELSLLSSLKIPRCIALENLQSINLIGFADASKAAYAAVVYLRTCSSDGQVKTYLLRAKTKVAPLKVLTINRLELCAALLLAKTVKSLDFLSQSISINNVYLFSDSCVVLSWLKTPPYQLKIYVANRITQILEITEPAQWRHVTTDKNSADPASRGLVPSQLVNNGLWFKGPAFLKLPIEEWPQPLTNIEQQVLELKPSTSLMAHIEVNPLITAVEKFSSLNELKRVFSYVLRFIDGCRKRRATSAYLSLAESDRALEAIIRITQQCYLRDELKAVKSDEPVGNPLRPLSPILNSAGILAVGGRLSQAPLPESSKHPVLLPKTAHLTKLLINHYHDMTLHGGPKVVQSLLQRFYWIIGARNLVRNLLSKCVKCIRMKPMFHQPLMADLPASRFAQGRAFLNVGVDLAGPFSLKSGPRRNSPIVKAYFSIFVCMSVKAIHLELLSSLSTPCFLAALDRFIGRRGLPSAIFSDNGTNFRGAARHLSETHQFLASSQPQIESHLLAHQIAWIFNPPSAPNFGGLWEAGVKSVKKHLKHVLHNQSFNYEEFQTILISCEAICNSRPLCAIGVNPNDGVDILTPGHFLTGAPLLARAESDVSETYIPPLKRWLLVSQATQCFWKRWKSDYLNTLIQRNKWTSSTDNIKVDDVVIIQTPNCPPQHWPLGIVTKVSPGVDNVVRVATVRTSHGVLSRPASKLAILPVGDPRE</sequence>
<feature type="domain" description="Integrase catalytic" evidence="2">
    <location>
        <begin position="1442"/>
        <end position="1644"/>
    </location>
</feature>
<accession>A0A8D8VK73</accession>
<feature type="compositionally biased region" description="Polar residues" evidence="1">
    <location>
        <begin position="451"/>
        <end position="463"/>
    </location>
</feature>
<dbReference type="InterPro" id="IPR000477">
    <property type="entry name" value="RT_dom"/>
</dbReference>
<evidence type="ECO:0000313" key="3">
    <source>
        <dbReference type="EMBL" id="CAG6724267.1"/>
    </source>
</evidence>
<evidence type="ECO:0000256" key="1">
    <source>
        <dbReference type="SAM" id="MobiDB-lite"/>
    </source>
</evidence>
<dbReference type="InterPro" id="IPR012337">
    <property type="entry name" value="RNaseH-like_sf"/>
</dbReference>